<evidence type="ECO:0000256" key="1">
    <source>
        <dbReference type="SAM" id="Phobius"/>
    </source>
</evidence>
<keyword evidence="2" id="KW-0732">Signal</keyword>
<accession>A0AAD6X181</accession>
<feature type="transmembrane region" description="Helical" evidence="1">
    <location>
        <begin position="189"/>
        <end position="211"/>
    </location>
</feature>
<feature type="signal peptide" evidence="2">
    <location>
        <begin position="1"/>
        <end position="19"/>
    </location>
</feature>
<evidence type="ECO:0000313" key="4">
    <source>
        <dbReference type="Proteomes" id="UP001218188"/>
    </source>
</evidence>
<reference evidence="3" key="1">
    <citation type="submission" date="2023-03" db="EMBL/GenBank/DDBJ databases">
        <title>Massive genome expansion in bonnet fungi (Mycena s.s.) driven by repeated elements and novel gene families across ecological guilds.</title>
        <authorList>
            <consortium name="Lawrence Berkeley National Laboratory"/>
            <person name="Harder C.B."/>
            <person name="Miyauchi S."/>
            <person name="Viragh M."/>
            <person name="Kuo A."/>
            <person name="Thoen E."/>
            <person name="Andreopoulos B."/>
            <person name="Lu D."/>
            <person name="Skrede I."/>
            <person name="Drula E."/>
            <person name="Henrissat B."/>
            <person name="Morin E."/>
            <person name="Kohler A."/>
            <person name="Barry K."/>
            <person name="LaButti K."/>
            <person name="Morin E."/>
            <person name="Salamov A."/>
            <person name="Lipzen A."/>
            <person name="Mereny Z."/>
            <person name="Hegedus B."/>
            <person name="Baldrian P."/>
            <person name="Stursova M."/>
            <person name="Weitz H."/>
            <person name="Taylor A."/>
            <person name="Grigoriev I.V."/>
            <person name="Nagy L.G."/>
            <person name="Martin F."/>
            <person name="Kauserud H."/>
        </authorList>
    </citation>
    <scope>NUCLEOTIDE SEQUENCE</scope>
    <source>
        <strain evidence="3">CBHHK200</strain>
    </source>
</reference>
<sequence length="272" mass="29618">MKLSILPLAVACTGLLASASPMRVVLVSSSVGTVDSGPVAQLRPVAPPAMPAQLRPVALPAMPTKQQHAPCGRLRQKATSISEAFKIAFGFKVREKTHPHPVAAIDMKHYVPLPFIGTPNGAEILEAHTKGSDKLRIPNGDNLFHILPYQPPTHGHGHGRFRHHTKNEHSFLMRVHFALMSLGPWEGRAVAFVLGCGIGVLLRMFWVMAVISYRLIKGARPASESDEHEYAVIGLDMDAEEIFVAPPMYTYPVEKVEVVEPIAVVVPATESK</sequence>
<dbReference type="Proteomes" id="UP001218188">
    <property type="component" value="Unassembled WGS sequence"/>
</dbReference>
<organism evidence="3 4">
    <name type="scientific">Mycena alexandri</name>
    <dbReference type="NCBI Taxonomy" id="1745969"/>
    <lineage>
        <taxon>Eukaryota</taxon>
        <taxon>Fungi</taxon>
        <taxon>Dikarya</taxon>
        <taxon>Basidiomycota</taxon>
        <taxon>Agaricomycotina</taxon>
        <taxon>Agaricomycetes</taxon>
        <taxon>Agaricomycetidae</taxon>
        <taxon>Agaricales</taxon>
        <taxon>Marasmiineae</taxon>
        <taxon>Mycenaceae</taxon>
        <taxon>Mycena</taxon>
    </lineage>
</organism>
<name>A0AAD6X181_9AGAR</name>
<evidence type="ECO:0000313" key="3">
    <source>
        <dbReference type="EMBL" id="KAJ7031071.1"/>
    </source>
</evidence>
<keyword evidence="1" id="KW-0472">Membrane</keyword>
<dbReference type="EMBL" id="JARJCM010000085">
    <property type="protein sequence ID" value="KAJ7031071.1"/>
    <property type="molecule type" value="Genomic_DNA"/>
</dbReference>
<proteinExistence type="predicted"/>
<protein>
    <submittedName>
        <fullName evidence="3">Uncharacterized protein</fullName>
    </submittedName>
</protein>
<evidence type="ECO:0000256" key="2">
    <source>
        <dbReference type="SAM" id="SignalP"/>
    </source>
</evidence>
<gene>
    <name evidence="3" type="ORF">C8F04DRAFT_711886</name>
</gene>
<keyword evidence="1" id="KW-1133">Transmembrane helix</keyword>
<keyword evidence="1" id="KW-0812">Transmembrane</keyword>
<comment type="caution">
    <text evidence="3">The sequence shown here is derived from an EMBL/GenBank/DDBJ whole genome shotgun (WGS) entry which is preliminary data.</text>
</comment>
<feature type="chain" id="PRO_5042252852" evidence="2">
    <location>
        <begin position="20"/>
        <end position="272"/>
    </location>
</feature>
<keyword evidence="4" id="KW-1185">Reference proteome</keyword>
<dbReference type="AlphaFoldDB" id="A0AAD6X181"/>